<dbReference type="RefSeq" id="WP_091270325.1">
    <property type="nucleotide sequence ID" value="NZ_FNDK01000001.1"/>
</dbReference>
<dbReference type="InterPro" id="IPR009507">
    <property type="entry name" value="UPF0435"/>
</dbReference>
<evidence type="ECO:0000256" key="1">
    <source>
        <dbReference type="HAMAP-Rule" id="MF_00829"/>
    </source>
</evidence>
<dbReference type="AlphaFoldDB" id="A0A1G7YLY4"/>
<dbReference type="STRING" id="568899.SAMN05192534_101180"/>
<dbReference type="Pfam" id="PF06569">
    <property type="entry name" value="DUF1128"/>
    <property type="match status" value="1"/>
</dbReference>
<accession>A0A1G7YLY4</accession>
<dbReference type="OrthoDB" id="2361695at2"/>
<organism evidence="2 3">
    <name type="scientific">Alteribacillus persepolensis</name>
    <dbReference type="NCBI Taxonomy" id="568899"/>
    <lineage>
        <taxon>Bacteria</taxon>
        <taxon>Bacillati</taxon>
        <taxon>Bacillota</taxon>
        <taxon>Bacilli</taxon>
        <taxon>Bacillales</taxon>
        <taxon>Bacillaceae</taxon>
        <taxon>Alteribacillus</taxon>
    </lineage>
</organism>
<evidence type="ECO:0000313" key="3">
    <source>
        <dbReference type="Proteomes" id="UP000199163"/>
    </source>
</evidence>
<keyword evidence="3" id="KW-1185">Reference proteome</keyword>
<gene>
    <name evidence="2" type="ORF">SAMN05192534_101180</name>
</gene>
<name>A0A1G7YLY4_9BACI</name>
<reference evidence="2 3" key="1">
    <citation type="submission" date="2016-10" db="EMBL/GenBank/DDBJ databases">
        <authorList>
            <person name="de Groot N.N."/>
        </authorList>
    </citation>
    <scope>NUCLEOTIDE SEQUENCE [LARGE SCALE GENOMIC DNA]</scope>
    <source>
        <strain evidence="2 3">DSM 21632</strain>
    </source>
</reference>
<comment type="similarity">
    <text evidence="1">Belongs to the UPF0435 family.</text>
</comment>
<evidence type="ECO:0000313" key="2">
    <source>
        <dbReference type="EMBL" id="SDG96830.1"/>
    </source>
</evidence>
<sequence>MNLEEKSQENLQFMVGEITAKLQVVNKAAMESNSFDLNNYEEIKDLYEMVQSKNQFSVSEMDAIISELGKLKKS</sequence>
<dbReference type="EMBL" id="FNDK01000001">
    <property type="protein sequence ID" value="SDG96830.1"/>
    <property type="molecule type" value="Genomic_DNA"/>
</dbReference>
<protein>
    <recommendedName>
        <fullName evidence="1">UPF0435 protein SAMN05192534_101180</fullName>
    </recommendedName>
</protein>
<dbReference type="Proteomes" id="UP000199163">
    <property type="component" value="Unassembled WGS sequence"/>
</dbReference>
<dbReference type="HAMAP" id="MF_00829">
    <property type="entry name" value="UPF0435"/>
    <property type="match status" value="1"/>
</dbReference>
<proteinExistence type="inferred from homology"/>